<dbReference type="InterPro" id="IPR052024">
    <property type="entry name" value="Methanogen_methyltrans"/>
</dbReference>
<accession>A0A3A4NFY8</accession>
<organism evidence="2 3">
    <name type="scientific">Abyssobacteria bacterium (strain SURF_5)</name>
    <dbReference type="NCBI Taxonomy" id="2093360"/>
    <lineage>
        <taxon>Bacteria</taxon>
        <taxon>Pseudomonadati</taxon>
        <taxon>Candidatus Hydrogenedentota</taxon>
        <taxon>Candidatus Abyssobacteria</taxon>
    </lineage>
</organism>
<dbReference type="Pfam" id="PF01208">
    <property type="entry name" value="URO-D"/>
    <property type="match status" value="1"/>
</dbReference>
<dbReference type="InterPro" id="IPR000257">
    <property type="entry name" value="Uroporphyrinogen_deCOase"/>
</dbReference>
<name>A0A3A4NFY8_ABYX5</name>
<dbReference type="AlphaFoldDB" id="A0A3A4NFY8"/>
<dbReference type="PANTHER" id="PTHR47099">
    <property type="entry name" value="METHYLCOBAMIDE:COM METHYLTRANSFERASE MTBA"/>
    <property type="match status" value="1"/>
</dbReference>
<dbReference type="Proteomes" id="UP000265882">
    <property type="component" value="Unassembled WGS sequence"/>
</dbReference>
<dbReference type="InterPro" id="IPR038071">
    <property type="entry name" value="UROD/MetE-like_sf"/>
</dbReference>
<gene>
    <name evidence="2" type="ORF">C4520_17005</name>
</gene>
<sequence>MTGHEIIRRAIEFECPPRIGIMFDEMGVNDTYIVTYGFGKEFQPATPDEDEWGYTHEKTGMPNMGQVKVHPIQTIDDLRNRAFPNPDDDARYEIIESILPYADGRYVIGYIGFGIFEQLHFLHGFTESLADLYLNPALIETLLDVILNFKVRLIENFHKRFPGMIHGVTMTDDWGTQQATFVSVPMWRTFFRPRYKRLFDTAHAAGMHFWLHSCGRINALMPEFIDLGLDVINLQQPRALGIEDIGRKFRGKICFESLVDIQTTLPGGSKEEINNEASLLLQHWATPEGGFILSDYTDSEAIQVSYKQKKRMFEAFKRAGKFDV</sequence>
<comment type="caution">
    <text evidence="2">The sequence shown here is derived from an EMBL/GenBank/DDBJ whole genome shotgun (WGS) entry which is preliminary data.</text>
</comment>
<reference evidence="2 3" key="1">
    <citation type="journal article" date="2017" name="ISME J.">
        <title>Energy and carbon metabolisms in a deep terrestrial subsurface fluid microbial community.</title>
        <authorList>
            <person name="Momper L."/>
            <person name="Jungbluth S.P."/>
            <person name="Lee M.D."/>
            <person name="Amend J.P."/>
        </authorList>
    </citation>
    <scope>NUCLEOTIDE SEQUENCE [LARGE SCALE GENOMIC DNA]</scope>
    <source>
        <strain evidence="2">SURF_5</strain>
    </source>
</reference>
<evidence type="ECO:0000259" key="1">
    <source>
        <dbReference type="Pfam" id="PF01208"/>
    </source>
</evidence>
<dbReference type="EMBL" id="QZKU01000116">
    <property type="protein sequence ID" value="RJP17286.1"/>
    <property type="molecule type" value="Genomic_DNA"/>
</dbReference>
<evidence type="ECO:0000313" key="3">
    <source>
        <dbReference type="Proteomes" id="UP000265882"/>
    </source>
</evidence>
<dbReference type="Gene3D" id="3.20.20.210">
    <property type="match status" value="1"/>
</dbReference>
<dbReference type="PANTHER" id="PTHR47099:SF1">
    <property type="entry name" value="METHYLCOBAMIDE:COM METHYLTRANSFERASE MTBA"/>
    <property type="match status" value="1"/>
</dbReference>
<dbReference type="GO" id="GO:0006779">
    <property type="term" value="P:porphyrin-containing compound biosynthetic process"/>
    <property type="evidence" value="ECO:0007669"/>
    <property type="project" value="InterPro"/>
</dbReference>
<dbReference type="SUPFAM" id="SSF51726">
    <property type="entry name" value="UROD/MetE-like"/>
    <property type="match status" value="1"/>
</dbReference>
<dbReference type="GO" id="GO:0004853">
    <property type="term" value="F:uroporphyrinogen decarboxylase activity"/>
    <property type="evidence" value="ECO:0007669"/>
    <property type="project" value="InterPro"/>
</dbReference>
<feature type="domain" description="Uroporphyrinogen decarboxylase (URO-D)" evidence="1">
    <location>
        <begin position="74"/>
        <end position="294"/>
    </location>
</feature>
<evidence type="ECO:0000313" key="2">
    <source>
        <dbReference type="EMBL" id="RJP17286.1"/>
    </source>
</evidence>
<protein>
    <recommendedName>
        <fullName evidence="1">Uroporphyrinogen decarboxylase (URO-D) domain-containing protein</fullName>
    </recommendedName>
</protein>
<proteinExistence type="predicted"/>